<dbReference type="Gene3D" id="3.30.870.10">
    <property type="entry name" value="Endonuclease Chain A"/>
    <property type="match status" value="2"/>
</dbReference>
<comment type="catalytic activity">
    <reaction evidence="9 10">
        <text>a CDP-1,2-diacyl-sn-glycerol + sn-glycerol 3-phosphate = a 1,2-diacyl-sn-glycero-3-phospho-(1'-sn-glycero-3'-phosphate) + CMP + H(+)</text>
        <dbReference type="Rhea" id="RHEA:12593"/>
        <dbReference type="ChEBI" id="CHEBI:15378"/>
        <dbReference type="ChEBI" id="CHEBI:57597"/>
        <dbReference type="ChEBI" id="CHEBI:58332"/>
        <dbReference type="ChEBI" id="CHEBI:60110"/>
        <dbReference type="ChEBI" id="CHEBI:60377"/>
        <dbReference type="EC" id="2.7.8.5"/>
    </reaction>
</comment>
<evidence type="ECO:0000259" key="11">
    <source>
        <dbReference type="PROSITE" id="PS50035"/>
    </source>
</evidence>
<keyword evidence="14" id="KW-1185">Reference proteome</keyword>
<sequence length="403" mass="46937">MSATPQKSIEEKEKEYQEARARILGSDSFEQEIQVDLLEAALLRGVEVEILVDYFRGTRTQKELAMIASLEQKFPHFKAFYYQSPSVGPLIQKVMPPRFIEGFGLQHMKIYKFDDQVIISGANLNTDYFENRQDRYMLINNRHLSDYFGELVSLISKYSVQLRSGTLHLNPLIAENRRTEYKKEFSKEVLQFISKWRENTKLITGDTIISPALQIYDIGITQDENAMIELLQLSGVDFDIAAGYLNLPNIYETILLNSKNRFNITTSAPEQNGFFNSRGISQYIPHAYSYLQYQFMRKFKDNNIKVFEYSRTGWTWHAKGLWASGKDEYMAVIGSSNLNYRSLRRDVEAQLYITTKDSKLKMKFQDNLKYLSEHSQISSLKTAKSRYLPPHIKLLTRFIKTML</sequence>
<comment type="similarity">
    <text evidence="2 10">Belongs to the CDP-alcohol phosphatidyltransferase class-II family.</text>
</comment>
<reference evidence="13" key="1">
    <citation type="submission" date="2020-05" db="EMBL/GenBank/DDBJ databases">
        <title>Phylogenomic resolution of chytrid fungi.</title>
        <authorList>
            <person name="Stajich J.E."/>
            <person name="Amses K."/>
            <person name="Simmons R."/>
            <person name="Seto K."/>
            <person name="Myers J."/>
            <person name="Bonds A."/>
            <person name="Quandt C.A."/>
            <person name="Barry K."/>
            <person name="Liu P."/>
            <person name="Grigoriev I."/>
            <person name="Longcore J.E."/>
            <person name="James T.Y."/>
        </authorList>
    </citation>
    <scope>NUCLEOTIDE SEQUENCE</scope>
    <source>
        <strain evidence="13">PLAUS21</strain>
    </source>
</reference>
<dbReference type="GO" id="GO:0005739">
    <property type="term" value="C:mitochondrion"/>
    <property type="evidence" value="ECO:0007669"/>
    <property type="project" value="UniProtKB-SubCell"/>
</dbReference>
<evidence type="ECO:0000256" key="9">
    <source>
        <dbReference type="ARBA" id="ARBA00048586"/>
    </source>
</evidence>
<keyword evidence="10" id="KW-0067">ATP-binding</keyword>
<organism evidence="13 14">
    <name type="scientific">Boothiomyces macroporosus</name>
    <dbReference type="NCBI Taxonomy" id="261099"/>
    <lineage>
        <taxon>Eukaryota</taxon>
        <taxon>Fungi</taxon>
        <taxon>Fungi incertae sedis</taxon>
        <taxon>Chytridiomycota</taxon>
        <taxon>Chytridiomycota incertae sedis</taxon>
        <taxon>Chytridiomycetes</taxon>
        <taxon>Rhizophydiales</taxon>
        <taxon>Terramycetaceae</taxon>
        <taxon>Boothiomyces</taxon>
    </lineage>
</organism>
<comment type="caution">
    <text evidence="13">The sequence shown here is derived from an EMBL/GenBank/DDBJ whole genome shotgun (WGS) entry which is preliminary data.</text>
</comment>
<dbReference type="GO" id="GO:0032049">
    <property type="term" value="P:cardiolipin biosynthetic process"/>
    <property type="evidence" value="ECO:0007669"/>
    <property type="project" value="InterPro"/>
</dbReference>
<evidence type="ECO:0000256" key="7">
    <source>
        <dbReference type="ARBA" id="ARBA00023209"/>
    </source>
</evidence>
<evidence type="ECO:0000259" key="12">
    <source>
        <dbReference type="PROSITE" id="PS51673"/>
    </source>
</evidence>
<name>A0AAD5ULF9_9FUNG</name>
<proteinExistence type="inferred from homology"/>
<keyword evidence="3 10" id="KW-0444">Lipid biosynthesis</keyword>
<dbReference type="InterPro" id="IPR001736">
    <property type="entry name" value="PLipase_D/transphosphatidylase"/>
</dbReference>
<dbReference type="CDD" id="cd09137">
    <property type="entry name" value="PLDc_PGS1_euk_2"/>
    <property type="match status" value="1"/>
</dbReference>
<keyword evidence="8 10" id="KW-1208">Phospholipid metabolism</keyword>
<evidence type="ECO:0000256" key="8">
    <source>
        <dbReference type="ARBA" id="ARBA00023264"/>
    </source>
</evidence>
<dbReference type="PROSITE" id="PS50035">
    <property type="entry name" value="PLD"/>
    <property type="match status" value="1"/>
</dbReference>
<dbReference type="AlphaFoldDB" id="A0AAD5ULF9"/>
<evidence type="ECO:0000256" key="10">
    <source>
        <dbReference type="RuleBase" id="RU365024"/>
    </source>
</evidence>
<keyword evidence="5" id="KW-0677">Repeat</keyword>
<dbReference type="SMART" id="SM00155">
    <property type="entry name" value="PLDc"/>
    <property type="match status" value="2"/>
</dbReference>
<dbReference type="PANTHER" id="PTHR12586">
    <property type="entry name" value="CDP-DIACYLGLYCEROL--SERINE O-PHOSPHATIDYLTRANSFERASE"/>
    <property type="match status" value="1"/>
</dbReference>
<keyword evidence="6 10" id="KW-0443">Lipid metabolism</keyword>
<keyword evidence="4 10" id="KW-0808">Transferase</keyword>
<dbReference type="InterPro" id="IPR016270">
    <property type="entry name" value="PGS1"/>
</dbReference>
<gene>
    <name evidence="13" type="primary">PGS-1</name>
    <name evidence="13" type="ORF">HK103_007356</name>
</gene>
<evidence type="ECO:0000256" key="5">
    <source>
        <dbReference type="ARBA" id="ARBA00022737"/>
    </source>
</evidence>
<comment type="pathway">
    <text evidence="1 10">Phospholipid metabolism; phosphatidylglycerol biosynthesis; phosphatidylglycerol from CDP-diacylglycerol: step 1/2.</text>
</comment>
<dbReference type="SUPFAM" id="SSF56024">
    <property type="entry name" value="Phospholipase D/nuclease"/>
    <property type="match status" value="2"/>
</dbReference>
<evidence type="ECO:0000256" key="2">
    <source>
        <dbReference type="ARBA" id="ARBA00010682"/>
    </source>
</evidence>
<evidence type="ECO:0000313" key="13">
    <source>
        <dbReference type="EMBL" id="KAJ3260793.1"/>
    </source>
</evidence>
<keyword evidence="10" id="KW-0547">Nucleotide-binding</keyword>
<evidence type="ECO:0000256" key="3">
    <source>
        <dbReference type="ARBA" id="ARBA00022516"/>
    </source>
</evidence>
<evidence type="ECO:0000256" key="1">
    <source>
        <dbReference type="ARBA" id="ARBA00005042"/>
    </source>
</evidence>
<comment type="subcellular location">
    <subcellularLocation>
        <location evidence="10">Mitochondrion</location>
    </subcellularLocation>
</comment>
<dbReference type="PANTHER" id="PTHR12586:SF1">
    <property type="entry name" value="CDP-DIACYLGLYCEROL--GLYCEROL-3-PHOSPHATE 3-PHOSPHATIDYLTRANSFERASE, MITOCHONDRIAL"/>
    <property type="match status" value="1"/>
</dbReference>
<dbReference type="EC" id="2.7.8.5" evidence="10"/>
<dbReference type="EMBL" id="JADGKB010000009">
    <property type="protein sequence ID" value="KAJ3260793.1"/>
    <property type="molecule type" value="Genomic_DNA"/>
</dbReference>
<evidence type="ECO:0000256" key="6">
    <source>
        <dbReference type="ARBA" id="ARBA00023098"/>
    </source>
</evidence>
<dbReference type="Pfam" id="PF12752">
    <property type="entry name" value="SUZ"/>
    <property type="match status" value="1"/>
</dbReference>
<feature type="domain" description="PLD phosphodiesterase" evidence="11">
    <location>
        <begin position="102"/>
        <end position="128"/>
    </location>
</feature>
<feature type="domain" description="SUZ" evidence="12">
    <location>
        <begin position="1"/>
        <end position="28"/>
    </location>
</feature>
<dbReference type="Proteomes" id="UP001210925">
    <property type="component" value="Unassembled WGS sequence"/>
</dbReference>
<keyword evidence="10" id="KW-0496">Mitochondrion</keyword>
<dbReference type="InterPro" id="IPR025202">
    <property type="entry name" value="PLD-like_dom"/>
</dbReference>
<comment type="function">
    <text evidence="10">Functions in the biosynthesis of the anionic phospholipids phosphatidylglycerol and cardiolipin.</text>
</comment>
<accession>A0AAD5ULF9</accession>
<keyword evidence="7 10" id="KW-0594">Phospholipid biosynthesis</keyword>
<dbReference type="GO" id="GO:0005524">
    <property type="term" value="F:ATP binding"/>
    <property type="evidence" value="ECO:0007669"/>
    <property type="project" value="UniProtKB-KW"/>
</dbReference>
<dbReference type="Pfam" id="PF13091">
    <property type="entry name" value="PLDc_2"/>
    <property type="match status" value="1"/>
</dbReference>
<dbReference type="PIRSF" id="PIRSF000850">
    <property type="entry name" value="Phospholipase_D_PSS"/>
    <property type="match status" value="1"/>
</dbReference>
<dbReference type="PROSITE" id="PS51673">
    <property type="entry name" value="SUZ"/>
    <property type="match status" value="1"/>
</dbReference>
<dbReference type="InterPro" id="IPR024771">
    <property type="entry name" value="SUZ"/>
</dbReference>
<protein>
    <recommendedName>
        <fullName evidence="10">CDP-diacylglycerol--glycerol-3-phosphate 3-phosphatidyltransferase</fullName>
        <ecNumber evidence="10">2.7.8.5</ecNumber>
    </recommendedName>
</protein>
<dbReference type="GO" id="GO:0008444">
    <property type="term" value="F:CDP-diacylglycerol-glycerol-3-phosphate 3-phosphatidyltransferase activity"/>
    <property type="evidence" value="ECO:0007669"/>
    <property type="project" value="UniProtKB-EC"/>
</dbReference>
<evidence type="ECO:0000313" key="14">
    <source>
        <dbReference type="Proteomes" id="UP001210925"/>
    </source>
</evidence>
<evidence type="ECO:0000256" key="4">
    <source>
        <dbReference type="ARBA" id="ARBA00022679"/>
    </source>
</evidence>